<dbReference type="InterPro" id="IPR054722">
    <property type="entry name" value="PolX-like_BBD"/>
</dbReference>
<organism evidence="3">
    <name type="scientific">Tanacetum cinerariifolium</name>
    <name type="common">Dalmatian daisy</name>
    <name type="synonym">Chrysanthemum cinerariifolium</name>
    <dbReference type="NCBI Taxonomy" id="118510"/>
    <lineage>
        <taxon>Eukaryota</taxon>
        <taxon>Viridiplantae</taxon>
        <taxon>Streptophyta</taxon>
        <taxon>Embryophyta</taxon>
        <taxon>Tracheophyta</taxon>
        <taxon>Spermatophyta</taxon>
        <taxon>Magnoliopsida</taxon>
        <taxon>eudicotyledons</taxon>
        <taxon>Gunneridae</taxon>
        <taxon>Pentapetalae</taxon>
        <taxon>asterids</taxon>
        <taxon>campanulids</taxon>
        <taxon>Asterales</taxon>
        <taxon>Asteraceae</taxon>
        <taxon>Asteroideae</taxon>
        <taxon>Anthemideae</taxon>
        <taxon>Anthemidinae</taxon>
        <taxon>Tanacetum</taxon>
    </lineage>
</organism>
<keyword evidence="1" id="KW-0645">Protease</keyword>
<dbReference type="GO" id="GO:0015074">
    <property type="term" value="P:DNA integration"/>
    <property type="evidence" value="ECO:0007669"/>
    <property type="project" value="InterPro"/>
</dbReference>
<keyword evidence="1" id="KW-0378">Hydrolase</keyword>
<dbReference type="EMBL" id="BKCJ010005619">
    <property type="protein sequence ID" value="GEU67730.1"/>
    <property type="molecule type" value="Genomic_DNA"/>
</dbReference>
<comment type="caution">
    <text evidence="3">The sequence shown here is derived from an EMBL/GenBank/DDBJ whole genome shotgun (WGS) entry which is preliminary data.</text>
</comment>
<dbReference type="GO" id="GO:0006508">
    <property type="term" value="P:proteolysis"/>
    <property type="evidence" value="ECO:0007669"/>
    <property type="project" value="UniProtKB-KW"/>
</dbReference>
<feature type="domain" description="Integrase catalytic" evidence="2">
    <location>
        <begin position="134"/>
        <end position="306"/>
    </location>
</feature>
<dbReference type="Pfam" id="PF22936">
    <property type="entry name" value="Pol_BBD"/>
    <property type="match status" value="1"/>
</dbReference>
<proteinExistence type="predicted"/>
<dbReference type="PANTHER" id="PTHR42648:SF28">
    <property type="entry name" value="TRANSPOSON-ENCODED PROTEIN WITH RIBONUCLEASE H-LIKE AND RETROVIRUS ZINC FINGER-LIKE DOMAINS"/>
    <property type="match status" value="1"/>
</dbReference>
<dbReference type="PANTHER" id="PTHR42648">
    <property type="entry name" value="TRANSPOSASE, PUTATIVE-RELATED"/>
    <property type="match status" value="1"/>
</dbReference>
<dbReference type="InterPro" id="IPR036397">
    <property type="entry name" value="RNaseH_sf"/>
</dbReference>
<evidence type="ECO:0000259" key="2">
    <source>
        <dbReference type="PROSITE" id="PS50994"/>
    </source>
</evidence>
<dbReference type="Pfam" id="PF00665">
    <property type="entry name" value="rve"/>
    <property type="match status" value="1"/>
</dbReference>
<accession>A0A6L2M2F2</accession>
<evidence type="ECO:0000313" key="3">
    <source>
        <dbReference type="EMBL" id="GEU67730.1"/>
    </source>
</evidence>
<dbReference type="CDD" id="cd09272">
    <property type="entry name" value="RNase_HI_RT_Ty1"/>
    <property type="match status" value="1"/>
</dbReference>
<sequence length="876" mass="100695">MDIGASHHMTFSRDIFTSFKEWNGTMKLGDDAVLLIKGSEIVQIKIHDGIVRNFDSWFVPGLKKKLILLDTLPKNGLKYHGGGEWVRVFKGALVLMKGKLQHGFYFLQGTLVIEMATACVKGKQCRVKFSTDQLTSKEIMEYVHSDLWGPFSVKSQGGCVYFVTFIDDYSRKVWVYFLKIKDDVFRKFKEWKTMVEKQTRKKVKTLRTDNGLEFCNTQFDNFCKKEDIVRYHNIRHIPQQNEVAKQMNQTIMARARSPSTQIGLKMPQEVWSGKPSNYSDLRIFGCPTYAHANDGNSLDKFLISRDVTFDESAMFIQRREQLEPQVKLVGEEADNTGTRVEDSIAVKKGKEMLQGQLAKNMAVINELKALLKSEFEMKDLGAAKKILGTDKEVKYMKTVPYLSAVGSLMYVMVCTRPDLAHAVSVGHGDGLVGYADSDYGGDLVKRRSLTCFIFTLFRFAVSWKLTLQPTIGLSMTKAEYMSVIKESQQWSGSNFGLKVEKLALVCDSQSALSLAKNPMYHERTKHIDVRLNFIRDVLEEERKETTKRDIEEPLAVGEILSQGFRKVLVTCSEFFKNYQTMNDHHLLARDIVQIDTDEKVSITYEYVSILDNDAFPRHVSPITSPLSMKTLKILRTLGSSYGIICFHGYHKDYSTLYSEMVVFWNPSIRKSVSVLMDPSLQLRISWVGFGVCPKTRDPKLVMINDIMGFIYWLAHDDRLSPLENRCNSIISFNLSNEEFVKVLYLPYSLQRSESLKLFKWNECLILCDDHYYDNLFHWDVWMVKADGFTMMFRIDSIHQVFKVLGFMKNGEAIFIRGSKYFNEDSNGDPILKVYDPSSRRVNDYQIPWSRDNDIGKTTSTLLSISSYMETLLLHDH</sequence>
<dbReference type="GO" id="GO:0008233">
    <property type="term" value="F:peptidase activity"/>
    <property type="evidence" value="ECO:0007669"/>
    <property type="project" value="UniProtKB-KW"/>
</dbReference>
<dbReference type="PROSITE" id="PS50994">
    <property type="entry name" value="INTEGRASE"/>
    <property type="match status" value="1"/>
</dbReference>
<protein>
    <submittedName>
        <fullName evidence="3">Putative polyprotein</fullName>
    </submittedName>
</protein>
<dbReference type="SUPFAM" id="SSF53098">
    <property type="entry name" value="Ribonuclease H-like"/>
    <property type="match status" value="1"/>
</dbReference>
<evidence type="ECO:0000256" key="1">
    <source>
        <dbReference type="ARBA" id="ARBA00022670"/>
    </source>
</evidence>
<dbReference type="InterPro" id="IPR012337">
    <property type="entry name" value="RNaseH-like_sf"/>
</dbReference>
<name>A0A6L2M2F2_TANCI</name>
<reference evidence="3" key="1">
    <citation type="journal article" date="2019" name="Sci. Rep.">
        <title>Draft genome of Tanacetum cinerariifolium, the natural source of mosquito coil.</title>
        <authorList>
            <person name="Yamashiro T."/>
            <person name="Shiraishi A."/>
            <person name="Satake H."/>
            <person name="Nakayama K."/>
        </authorList>
    </citation>
    <scope>NUCLEOTIDE SEQUENCE</scope>
</reference>
<dbReference type="AlphaFoldDB" id="A0A6L2M2F2"/>
<dbReference type="InterPro" id="IPR039537">
    <property type="entry name" value="Retrotran_Ty1/copia-like"/>
</dbReference>
<dbReference type="Gene3D" id="3.30.420.10">
    <property type="entry name" value="Ribonuclease H-like superfamily/Ribonuclease H"/>
    <property type="match status" value="1"/>
</dbReference>
<dbReference type="InterPro" id="IPR001584">
    <property type="entry name" value="Integrase_cat-core"/>
</dbReference>
<gene>
    <name evidence="3" type="ORF">Tci_039708</name>
</gene>
<dbReference type="GO" id="GO:0003676">
    <property type="term" value="F:nucleic acid binding"/>
    <property type="evidence" value="ECO:0007669"/>
    <property type="project" value="InterPro"/>
</dbReference>